<dbReference type="AlphaFoldDB" id="A0A8S3Q2B4"/>
<evidence type="ECO:0000256" key="3">
    <source>
        <dbReference type="PROSITE-ProRule" id="PRU00023"/>
    </source>
</evidence>
<dbReference type="SUPFAM" id="SSF48403">
    <property type="entry name" value="Ankyrin repeat"/>
    <property type="match status" value="1"/>
</dbReference>
<evidence type="ECO:0000256" key="2">
    <source>
        <dbReference type="ARBA" id="ARBA00023043"/>
    </source>
</evidence>
<dbReference type="OrthoDB" id="5958466at2759"/>
<keyword evidence="2 3" id="KW-0040">ANK repeat</keyword>
<comment type="caution">
    <text evidence="5">The sequence shown here is derived from an EMBL/GenBank/DDBJ whole genome shotgun (WGS) entry which is preliminary data.</text>
</comment>
<sequence>MASNALSQEEENYVRMALLLTGISPRAVRVMFDKEFPPASLSFTVNDKNTKKKLNELRGKRVINQAQWNLLFPSCGITDSMTFDVTLMISLLRNLPTLPLVPPINGYDQLPVTTETTPSSDLARIKHYRNLLAHLHDGKTVLRLGGITMKQECDQLITKTLDLSSQETLRNLHQANVDIETIKQSIELIQTDNTEAGSKQFIEMVEEDMTTIQIEQDSIGQSHRLLQLDHLDTKMDVLSLQLDNEILKKSHDLLQGDSIKTRKHLKELASIQEEYVPKNRKACYFNHMEIVKLLLLEKKTDINKCAAYNMSSLLVACKNNHIDVVKLLLDTEVDIDKCEDPGMSPLFIASQNNHVEKADINKCLDNGESSLFIACYNNHIEVVEILLDRKADINKCKNDGVSPFFVACYNNHIEVVKILLDRKADSNKCKMMENLHCMLRVVIIT</sequence>
<keyword evidence="1" id="KW-0677">Repeat</keyword>
<evidence type="ECO:0000313" key="6">
    <source>
        <dbReference type="Proteomes" id="UP000683360"/>
    </source>
</evidence>
<feature type="repeat" description="ANK" evidence="3">
    <location>
        <begin position="399"/>
        <end position="431"/>
    </location>
</feature>
<dbReference type="InterPro" id="IPR041249">
    <property type="entry name" value="HEPN_DZIP3"/>
</dbReference>
<evidence type="ECO:0000313" key="5">
    <source>
        <dbReference type="EMBL" id="CAG2190097.1"/>
    </source>
</evidence>
<keyword evidence="6" id="KW-1185">Reference proteome</keyword>
<dbReference type="PROSITE" id="PS50088">
    <property type="entry name" value="ANK_REPEAT"/>
    <property type="match status" value="3"/>
</dbReference>
<protein>
    <recommendedName>
        <fullName evidence="4">DZIP3-like HEPN domain-containing protein</fullName>
    </recommendedName>
</protein>
<evidence type="ECO:0000256" key="1">
    <source>
        <dbReference type="ARBA" id="ARBA00022737"/>
    </source>
</evidence>
<dbReference type="InterPro" id="IPR002110">
    <property type="entry name" value="Ankyrin_rpt"/>
</dbReference>
<dbReference type="PROSITE" id="PS50297">
    <property type="entry name" value="ANK_REP_REGION"/>
    <property type="match status" value="2"/>
</dbReference>
<feature type="repeat" description="ANK" evidence="3">
    <location>
        <begin position="308"/>
        <end position="340"/>
    </location>
</feature>
<dbReference type="Gene3D" id="1.25.40.20">
    <property type="entry name" value="Ankyrin repeat-containing domain"/>
    <property type="match status" value="2"/>
</dbReference>
<dbReference type="InterPro" id="IPR036770">
    <property type="entry name" value="Ankyrin_rpt-contain_sf"/>
</dbReference>
<gene>
    <name evidence="5" type="ORF">MEDL_5418</name>
</gene>
<proteinExistence type="predicted"/>
<dbReference type="SMART" id="SM00248">
    <property type="entry name" value="ANK"/>
    <property type="match status" value="4"/>
</dbReference>
<dbReference type="EMBL" id="CAJPWZ010000312">
    <property type="protein sequence ID" value="CAG2190097.1"/>
    <property type="molecule type" value="Genomic_DNA"/>
</dbReference>
<feature type="domain" description="DZIP3-like HEPN" evidence="4">
    <location>
        <begin position="46"/>
        <end position="135"/>
    </location>
</feature>
<feature type="repeat" description="ANK" evidence="3">
    <location>
        <begin position="366"/>
        <end position="398"/>
    </location>
</feature>
<organism evidence="5 6">
    <name type="scientific">Mytilus edulis</name>
    <name type="common">Blue mussel</name>
    <dbReference type="NCBI Taxonomy" id="6550"/>
    <lineage>
        <taxon>Eukaryota</taxon>
        <taxon>Metazoa</taxon>
        <taxon>Spiralia</taxon>
        <taxon>Lophotrochozoa</taxon>
        <taxon>Mollusca</taxon>
        <taxon>Bivalvia</taxon>
        <taxon>Autobranchia</taxon>
        <taxon>Pteriomorphia</taxon>
        <taxon>Mytilida</taxon>
        <taxon>Mytiloidea</taxon>
        <taxon>Mytilidae</taxon>
        <taxon>Mytilinae</taxon>
        <taxon>Mytilus</taxon>
    </lineage>
</organism>
<reference evidence="5" key="1">
    <citation type="submission" date="2021-03" db="EMBL/GenBank/DDBJ databases">
        <authorList>
            <person name="Bekaert M."/>
        </authorList>
    </citation>
    <scope>NUCLEOTIDE SEQUENCE</scope>
</reference>
<dbReference type="PANTHER" id="PTHR24198">
    <property type="entry name" value="ANKYRIN REPEAT AND PROTEIN KINASE DOMAIN-CONTAINING PROTEIN"/>
    <property type="match status" value="1"/>
</dbReference>
<dbReference type="Pfam" id="PF13637">
    <property type="entry name" value="Ank_4"/>
    <property type="match status" value="1"/>
</dbReference>
<name>A0A8S3Q2B4_MYTED</name>
<accession>A0A8S3Q2B4</accession>
<dbReference type="Pfam" id="PF18738">
    <property type="entry name" value="HEPN_DZIP3"/>
    <property type="match status" value="1"/>
</dbReference>
<dbReference type="PANTHER" id="PTHR24198:SF194">
    <property type="entry name" value="INVERSIN-A"/>
    <property type="match status" value="1"/>
</dbReference>
<dbReference type="Proteomes" id="UP000683360">
    <property type="component" value="Unassembled WGS sequence"/>
</dbReference>
<dbReference type="Pfam" id="PF12796">
    <property type="entry name" value="Ank_2"/>
    <property type="match status" value="1"/>
</dbReference>
<evidence type="ECO:0000259" key="4">
    <source>
        <dbReference type="Pfam" id="PF18738"/>
    </source>
</evidence>